<dbReference type="InterPro" id="IPR028098">
    <property type="entry name" value="Glyco_trans_4-like_N"/>
</dbReference>
<evidence type="ECO:0000313" key="4">
    <source>
        <dbReference type="Proteomes" id="UP000002377"/>
    </source>
</evidence>
<dbReference type="InterPro" id="IPR050194">
    <property type="entry name" value="Glycosyltransferase_grp1"/>
</dbReference>
<feature type="domain" description="Glycosyltransferase subfamily 4-like N-terminal" evidence="2">
    <location>
        <begin position="13"/>
        <end position="189"/>
    </location>
</feature>
<dbReference type="Pfam" id="PF13439">
    <property type="entry name" value="Glyco_transf_4"/>
    <property type="match status" value="1"/>
</dbReference>
<feature type="domain" description="Glycosyl transferase family 1" evidence="1">
    <location>
        <begin position="194"/>
        <end position="326"/>
    </location>
</feature>
<dbReference type="PANTHER" id="PTHR45947">
    <property type="entry name" value="SULFOQUINOVOSYL TRANSFERASE SQD2"/>
    <property type="match status" value="1"/>
</dbReference>
<dbReference type="STRING" id="635013.TherJR_2842"/>
<dbReference type="eggNOG" id="COG0438">
    <property type="taxonomic scope" value="Bacteria"/>
</dbReference>
<dbReference type="Gene3D" id="3.40.50.2000">
    <property type="entry name" value="Glycogen Phosphorylase B"/>
    <property type="match status" value="2"/>
</dbReference>
<keyword evidence="3" id="KW-0808">Transferase</keyword>
<reference evidence="3 4" key="1">
    <citation type="submission" date="2010-05" db="EMBL/GenBank/DDBJ databases">
        <title>Complete sequence of Thermincola sp. JR.</title>
        <authorList>
            <consortium name="US DOE Joint Genome Institute"/>
            <person name="Lucas S."/>
            <person name="Copeland A."/>
            <person name="Lapidus A."/>
            <person name="Cheng J.-F."/>
            <person name="Bruce D."/>
            <person name="Goodwin L."/>
            <person name="Pitluck S."/>
            <person name="Chertkov O."/>
            <person name="Detter J.C."/>
            <person name="Han C."/>
            <person name="Tapia R."/>
            <person name="Land M."/>
            <person name="Hauser L."/>
            <person name="Kyrpides N."/>
            <person name="Mikhailova N."/>
            <person name="Hazen T.C."/>
            <person name="Woyke T."/>
        </authorList>
    </citation>
    <scope>NUCLEOTIDE SEQUENCE [LARGE SCALE GENOMIC DNA]</scope>
    <source>
        <strain evidence="3 4">JR</strain>
    </source>
</reference>
<gene>
    <name evidence="3" type="ordered locus">TherJR_2842</name>
</gene>
<dbReference type="KEGG" id="tjr:TherJR_2842"/>
<evidence type="ECO:0000259" key="2">
    <source>
        <dbReference type="Pfam" id="PF13439"/>
    </source>
</evidence>
<organism evidence="3 4">
    <name type="scientific">Thermincola potens (strain JR)</name>
    <dbReference type="NCBI Taxonomy" id="635013"/>
    <lineage>
        <taxon>Bacteria</taxon>
        <taxon>Bacillati</taxon>
        <taxon>Bacillota</taxon>
        <taxon>Clostridia</taxon>
        <taxon>Eubacteriales</taxon>
        <taxon>Thermincolaceae</taxon>
        <taxon>Thermincola</taxon>
    </lineage>
</organism>
<evidence type="ECO:0000259" key="1">
    <source>
        <dbReference type="Pfam" id="PF00534"/>
    </source>
</evidence>
<proteinExistence type="predicted"/>
<sequence length="366" mass="42119">MKTAIITDWLTQMGGAERVVLAMKELFPEAPIYTTVYNPDTVDKVFHSMDIRPSFIQKLPGAKKSYQKYLPLMPTAVEQFDLREFDLVISSSSSVAKGVITRADTVHICYCHTPMRYAWDFYHEYLNGPDVGKIKRKLIPWLMNYIRMWDRLTADRVDYFIANSQNVAKRIRKHYHRDAEVIYPPVETSFFAPVPEVEDFFLVVSRLVPYKRVDLAIQACNRLKLPLRVIGTGPEFDRLKALAGPTVQMMGRLSQEDIKWHYARCRAFLFPGEEDFGITPVEAQASGRPVIAYGRGGALETVVEGKTGLFFAEQSEASLVEALKRFDNMDFDPQTIRSHAETFDSVIFKERLSLFIKEKVEQFFDR</sequence>
<dbReference type="PANTHER" id="PTHR45947:SF3">
    <property type="entry name" value="SULFOQUINOVOSYL TRANSFERASE SQD2"/>
    <property type="match status" value="1"/>
</dbReference>
<dbReference type="AlphaFoldDB" id="D5XCZ8"/>
<protein>
    <submittedName>
        <fullName evidence="3">Glycosyl transferase group 1</fullName>
    </submittedName>
</protein>
<dbReference type="Proteomes" id="UP000002377">
    <property type="component" value="Chromosome"/>
</dbReference>
<evidence type="ECO:0000313" key="3">
    <source>
        <dbReference type="EMBL" id="ADG83674.1"/>
    </source>
</evidence>
<dbReference type="SUPFAM" id="SSF53756">
    <property type="entry name" value="UDP-Glycosyltransferase/glycogen phosphorylase"/>
    <property type="match status" value="1"/>
</dbReference>
<dbReference type="RefSeq" id="WP_013121664.1">
    <property type="nucleotide sequence ID" value="NC_014152.1"/>
</dbReference>
<accession>D5XCZ8</accession>
<dbReference type="HOGENOM" id="CLU_041001_0_0_9"/>
<dbReference type="OrthoDB" id="9801609at2"/>
<dbReference type="InterPro" id="IPR001296">
    <property type="entry name" value="Glyco_trans_1"/>
</dbReference>
<name>D5XCZ8_THEPJ</name>
<dbReference type="GO" id="GO:0016757">
    <property type="term" value="F:glycosyltransferase activity"/>
    <property type="evidence" value="ECO:0007669"/>
    <property type="project" value="InterPro"/>
</dbReference>
<dbReference type="Pfam" id="PF00534">
    <property type="entry name" value="Glycos_transf_1"/>
    <property type="match status" value="1"/>
</dbReference>
<dbReference type="CAZy" id="GT4">
    <property type="family name" value="Glycosyltransferase Family 4"/>
</dbReference>
<dbReference type="EMBL" id="CP002028">
    <property type="protein sequence ID" value="ADG83674.1"/>
    <property type="molecule type" value="Genomic_DNA"/>
</dbReference>
<keyword evidence="4" id="KW-1185">Reference proteome</keyword>